<evidence type="ECO:0000256" key="7">
    <source>
        <dbReference type="ARBA" id="ARBA00022989"/>
    </source>
</evidence>
<sequence>MNWSLMLESVPALLYGALATVQLLLMTLVCGALLALPLGIVAANGRPIIRLPVMGYITFFRGTPLLVQVFLVYYGFSQFQIIRSSIFWPVLREAWFCALLTLALHTAAYTANILRGAILAIPAGQKEAAVALGMRPSLIYRLVILPQALRIGMPAYGNEMISMMKATSLASTITIMELTGTANTIVARTYNPYEVFISAALVYLCVAWMLSRLVRAIEARLSRHMRPAVEAQNTLRRVPAHA</sequence>
<dbReference type="RefSeq" id="WP_113553765.1">
    <property type="nucleotide sequence ID" value="NZ_CAXURO020000003.1"/>
</dbReference>
<dbReference type="AlphaFoldDB" id="A0A9Q8YG24"/>
<dbReference type="Proteomes" id="UP001055460">
    <property type="component" value="Plasmid pB"/>
</dbReference>
<name>A0A9Q8YG24_ENSAD</name>
<feature type="transmembrane region" description="Helical" evidence="9">
    <location>
        <begin position="196"/>
        <end position="214"/>
    </location>
</feature>
<evidence type="ECO:0000313" key="11">
    <source>
        <dbReference type="EMBL" id="USJ27470.1"/>
    </source>
</evidence>
<protein>
    <submittedName>
        <fullName evidence="11">ABC transporter permease</fullName>
    </submittedName>
</protein>
<feature type="transmembrane region" description="Helical" evidence="9">
    <location>
        <begin position="169"/>
        <end position="190"/>
    </location>
</feature>
<keyword evidence="8 9" id="KW-0472">Membrane</keyword>
<evidence type="ECO:0000313" key="12">
    <source>
        <dbReference type="Proteomes" id="UP001055460"/>
    </source>
</evidence>
<dbReference type="SUPFAM" id="SSF161098">
    <property type="entry name" value="MetI-like"/>
    <property type="match status" value="1"/>
</dbReference>
<dbReference type="CDD" id="cd06261">
    <property type="entry name" value="TM_PBP2"/>
    <property type="match status" value="1"/>
</dbReference>
<reference evidence="11" key="1">
    <citation type="submission" date="2022-06" db="EMBL/GenBank/DDBJ databases">
        <title>Physiological and biochemical characterization and genomic elucidation of a strain of the genus Ensifer adhaerens M8 that combines arsenic oxidation and chromium reduction.</title>
        <authorList>
            <person name="Li X."/>
            <person name="Yu c."/>
        </authorList>
    </citation>
    <scope>NUCLEOTIDE SEQUENCE</scope>
    <source>
        <strain evidence="11">M8</strain>
        <plasmid evidence="11">pB</plasmid>
    </source>
</reference>
<feature type="transmembrane region" description="Helical" evidence="9">
    <location>
        <begin position="95"/>
        <end position="118"/>
    </location>
</feature>
<dbReference type="NCBIfam" id="TIGR01726">
    <property type="entry name" value="HEQRo_perm_3TM"/>
    <property type="match status" value="1"/>
</dbReference>
<evidence type="ECO:0000256" key="5">
    <source>
        <dbReference type="ARBA" id="ARBA00022519"/>
    </source>
</evidence>
<keyword evidence="4" id="KW-1003">Cell membrane</keyword>
<dbReference type="Pfam" id="PF00528">
    <property type="entry name" value="BPD_transp_1"/>
    <property type="match status" value="1"/>
</dbReference>
<dbReference type="GO" id="GO:0006865">
    <property type="term" value="P:amino acid transport"/>
    <property type="evidence" value="ECO:0007669"/>
    <property type="project" value="TreeGrafter"/>
</dbReference>
<evidence type="ECO:0000259" key="10">
    <source>
        <dbReference type="PROSITE" id="PS50928"/>
    </source>
</evidence>
<dbReference type="PROSITE" id="PS50928">
    <property type="entry name" value="ABC_TM1"/>
    <property type="match status" value="1"/>
</dbReference>
<comment type="subcellular location">
    <subcellularLocation>
        <location evidence="1">Cell inner membrane</location>
        <topology evidence="1">Multi-pass membrane protein</topology>
    </subcellularLocation>
    <subcellularLocation>
        <location evidence="9">Cell membrane</location>
        <topology evidence="9">Multi-pass membrane protein</topology>
    </subcellularLocation>
</comment>
<geneLocation type="plasmid" evidence="11 12">
    <name>pB</name>
</geneLocation>
<proteinExistence type="inferred from homology"/>
<comment type="similarity">
    <text evidence="2">Belongs to the binding-protein-dependent transport system permease family. HisMQ subfamily.</text>
</comment>
<keyword evidence="11" id="KW-0614">Plasmid</keyword>
<dbReference type="GO" id="GO:0043190">
    <property type="term" value="C:ATP-binding cassette (ABC) transporter complex"/>
    <property type="evidence" value="ECO:0007669"/>
    <property type="project" value="InterPro"/>
</dbReference>
<keyword evidence="7 9" id="KW-1133">Transmembrane helix</keyword>
<evidence type="ECO:0000256" key="6">
    <source>
        <dbReference type="ARBA" id="ARBA00022692"/>
    </source>
</evidence>
<evidence type="ECO:0000256" key="9">
    <source>
        <dbReference type="RuleBase" id="RU363032"/>
    </source>
</evidence>
<evidence type="ECO:0000256" key="1">
    <source>
        <dbReference type="ARBA" id="ARBA00004429"/>
    </source>
</evidence>
<dbReference type="InterPro" id="IPR010065">
    <property type="entry name" value="AA_ABC_transptr_permease_3TM"/>
</dbReference>
<dbReference type="Gene3D" id="1.10.3720.10">
    <property type="entry name" value="MetI-like"/>
    <property type="match status" value="1"/>
</dbReference>
<dbReference type="PANTHER" id="PTHR30614:SF10">
    <property type="entry name" value="ARGININE ABC TRANSPORTER PERMEASE PROTEIN ARTM"/>
    <property type="match status" value="1"/>
</dbReference>
<dbReference type="InterPro" id="IPR000515">
    <property type="entry name" value="MetI-like"/>
</dbReference>
<organism evidence="11 12">
    <name type="scientific">Ensifer adhaerens</name>
    <name type="common">Sinorhizobium morelense</name>
    <dbReference type="NCBI Taxonomy" id="106592"/>
    <lineage>
        <taxon>Bacteria</taxon>
        <taxon>Pseudomonadati</taxon>
        <taxon>Pseudomonadota</taxon>
        <taxon>Alphaproteobacteria</taxon>
        <taxon>Hyphomicrobiales</taxon>
        <taxon>Rhizobiaceae</taxon>
        <taxon>Sinorhizobium/Ensifer group</taxon>
        <taxon>Ensifer</taxon>
    </lineage>
</organism>
<dbReference type="InterPro" id="IPR035906">
    <property type="entry name" value="MetI-like_sf"/>
</dbReference>
<feature type="transmembrane region" description="Helical" evidence="9">
    <location>
        <begin position="53"/>
        <end position="74"/>
    </location>
</feature>
<evidence type="ECO:0000256" key="3">
    <source>
        <dbReference type="ARBA" id="ARBA00022448"/>
    </source>
</evidence>
<dbReference type="EMBL" id="CP098809">
    <property type="protein sequence ID" value="USJ27470.1"/>
    <property type="molecule type" value="Genomic_DNA"/>
</dbReference>
<evidence type="ECO:0000256" key="2">
    <source>
        <dbReference type="ARBA" id="ARBA00010072"/>
    </source>
</evidence>
<keyword evidence="6 9" id="KW-0812">Transmembrane</keyword>
<keyword evidence="3 9" id="KW-0813">Transport</keyword>
<dbReference type="InterPro" id="IPR043429">
    <property type="entry name" value="ArtM/GltK/GlnP/TcyL/YhdX-like"/>
</dbReference>
<dbReference type="PANTHER" id="PTHR30614">
    <property type="entry name" value="MEMBRANE COMPONENT OF AMINO ACID ABC TRANSPORTER"/>
    <property type="match status" value="1"/>
</dbReference>
<keyword evidence="5" id="KW-0997">Cell inner membrane</keyword>
<evidence type="ECO:0000256" key="4">
    <source>
        <dbReference type="ARBA" id="ARBA00022475"/>
    </source>
</evidence>
<accession>A0A9Q8YG24</accession>
<evidence type="ECO:0000256" key="8">
    <source>
        <dbReference type="ARBA" id="ARBA00023136"/>
    </source>
</evidence>
<dbReference type="GO" id="GO:0022857">
    <property type="term" value="F:transmembrane transporter activity"/>
    <property type="evidence" value="ECO:0007669"/>
    <property type="project" value="InterPro"/>
</dbReference>
<feature type="transmembrane region" description="Helical" evidence="9">
    <location>
        <begin position="12"/>
        <end position="41"/>
    </location>
</feature>
<feature type="domain" description="ABC transmembrane type-1" evidence="10">
    <location>
        <begin position="17"/>
        <end position="214"/>
    </location>
</feature>
<gene>
    <name evidence="11" type="ORF">NE863_34110</name>
</gene>